<proteinExistence type="predicted"/>
<protein>
    <submittedName>
        <fullName evidence="1">Uncharacterized protein</fullName>
    </submittedName>
</protein>
<dbReference type="EMBL" id="JADCNM010000009">
    <property type="protein sequence ID" value="KAG0467740.1"/>
    <property type="molecule type" value="Genomic_DNA"/>
</dbReference>
<dbReference type="Proteomes" id="UP000636800">
    <property type="component" value="Unassembled WGS sequence"/>
</dbReference>
<name>A0A835UK26_VANPL</name>
<evidence type="ECO:0000313" key="3">
    <source>
        <dbReference type="Proteomes" id="UP000636800"/>
    </source>
</evidence>
<gene>
    <name evidence="2" type="ORF">HPP92_017068</name>
    <name evidence="1" type="ORF">HPP92_017639</name>
</gene>
<dbReference type="AlphaFoldDB" id="A0A835UK26"/>
<evidence type="ECO:0000313" key="4">
    <source>
        <dbReference type="Proteomes" id="UP000639772"/>
    </source>
</evidence>
<feature type="non-terminal residue" evidence="1">
    <location>
        <position position="1"/>
    </location>
</feature>
<organism evidence="1 3">
    <name type="scientific">Vanilla planifolia</name>
    <name type="common">Vanilla</name>
    <dbReference type="NCBI Taxonomy" id="51239"/>
    <lineage>
        <taxon>Eukaryota</taxon>
        <taxon>Viridiplantae</taxon>
        <taxon>Streptophyta</taxon>
        <taxon>Embryophyta</taxon>
        <taxon>Tracheophyta</taxon>
        <taxon>Spermatophyta</taxon>
        <taxon>Magnoliopsida</taxon>
        <taxon>Liliopsida</taxon>
        <taxon>Asparagales</taxon>
        <taxon>Orchidaceae</taxon>
        <taxon>Vanilloideae</taxon>
        <taxon>Vanilleae</taxon>
        <taxon>Vanilla</taxon>
    </lineage>
</organism>
<keyword evidence="3" id="KW-1185">Reference proteome</keyword>
<accession>A0A835UK26</accession>
<evidence type="ECO:0000313" key="1">
    <source>
        <dbReference type="EMBL" id="KAG0466059.1"/>
    </source>
</evidence>
<reference evidence="3 4" key="1">
    <citation type="journal article" date="2020" name="Nat. Food">
        <title>A phased Vanilla planifolia genome enables genetic improvement of flavour and production.</title>
        <authorList>
            <person name="Hasing T."/>
            <person name="Tang H."/>
            <person name="Brym M."/>
            <person name="Khazi F."/>
            <person name="Huang T."/>
            <person name="Chambers A.H."/>
        </authorList>
    </citation>
    <scope>NUCLEOTIDE SEQUENCE [LARGE SCALE GENOMIC DNA]</scope>
    <source>
        <tissue evidence="1">Leaf</tissue>
    </source>
</reference>
<dbReference type="Proteomes" id="UP000639772">
    <property type="component" value="Chromosome 9"/>
</dbReference>
<sequence>SLIHWVHWVTESRCQVQVTESWITLQVTDPGSGSLSAVTDPRWGHTVTDHVAVQSLITDRGHDH</sequence>
<dbReference type="EMBL" id="JADCNL010000009">
    <property type="protein sequence ID" value="KAG0466059.1"/>
    <property type="molecule type" value="Genomic_DNA"/>
</dbReference>
<evidence type="ECO:0000313" key="2">
    <source>
        <dbReference type="EMBL" id="KAG0467740.1"/>
    </source>
</evidence>
<comment type="caution">
    <text evidence="1">The sequence shown here is derived from an EMBL/GenBank/DDBJ whole genome shotgun (WGS) entry which is preliminary data.</text>
</comment>